<keyword evidence="6 9" id="KW-0879">Wnt signaling pathway</keyword>
<evidence type="ECO:0000256" key="3">
    <source>
        <dbReference type="ARBA" id="ARBA00022473"/>
    </source>
</evidence>
<dbReference type="GO" id="GO:0045165">
    <property type="term" value="P:cell fate commitment"/>
    <property type="evidence" value="ECO:0007669"/>
    <property type="project" value="TreeGrafter"/>
</dbReference>
<protein>
    <recommendedName>
        <fullName evidence="9">Protein Wnt</fullName>
    </recommendedName>
</protein>
<dbReference type="GO" id="GO:0005615">
    <property type="term" value="C:extracellular space"/>
    <property type="evidence" value="ECO:0007669"/>
    <property type="project" value="TreeGrafter"/>
</dbReference>
<dbReference type="Pfam" id="PF00110">
    <property type="entry name" value="wnt"/>
    <property type="match status" value="1"/>
</dbReference>
<accession>A0A158RBA6</accession>
<dbReference type="InterPro" id="IPR005817">
    <property type="entry name" value="Wnt"/>
</dbReference>
<dbReference type="GO" id="GO:0005125">
    <property type="term" value="F:cytokine activity"/>
    <property type="evidence" value="ECO:0007669"/>
    <property type="project" value="TreeGrafter"/>
</dbReference>
<keyword evidence="11" id="KW-1185">Reference proteome</keyword>
<dbReference type="PANTHER" id="PTHR12027:SF114">
    <property type="entry name" value="PROTEIN MOM-2"/>
    <property type="match status" value="1"/>
</dbReference>
<dbReference type="Proteomes" id="UP000276776">
    <property type="component" value="Unassembled WGS sequence"/>
</dbReference>
<organism evidence="12">
    <name type="scientific">Thelazia callipaeda</name>
    <name type="common">Oriental eyeworm</name>
    <name type="synonym">Parasitic nematode</name>
    <dbReference type="NCBI Taxonomy" id="103827"/>
    <lineage>
        <taxon>Eukaryota</taxon>
        <taxon>Metazoa</taxon>
        <taxon>Ecdysozoa</taxon>
        <taxon>Nematoda</taxon>
        <taxon>Chromadorea</taxon>
        <taxon>Rhabditida</taxon>
        <taxon>Spirurina</taxon>
        <taxon>Spiruromorpha</taxon>
        <taxon>Thelazioidea</taxon>
        <taxon>Thelaziidae</taxon>
        <taxon>Thelazia</taxon>
    </lineage>
</organism>
<dbReference type="Gene3D" id="3.30.2460.20">
    <property type="match status" value="1"/>
</dbReference>
<reference evidence="12" key="1">
    <citation type="submission" date="2016-04" db="UniProtKB">
        <authorList>
            <consortium name="WormBaseParasite"/>
        </authorList>
    </citation>
    <scope>IDENTIFICATION</scope>
</reference>
<evidence type="ECO:0000256" key="2">
    <source>
        <dbReference type="ARBA" id="ARBA00005683"/>
    </source>
</evidence>
<evidence type="ECO:0000313" key="12">
    <source>
        <dbReference type="WBParaSite" id="TCLT_0000397201-mRNA-1"/>
    </source>
</evidence>
<evidence type="ECO:0000256" key="1">
    <source>
        <dbReference type="ARBA" id="ARBA00004498"/>
    </source>
</evidence>
<evidence type="ECO:0000313" key="10">
    <source>
        <dbReference type="EMBL" id="VDN00999.1"/>
    </source>
</evidence>
<evidence type="ECO:0000256" key="7">
    <source>
        <dbReference type="ARBA" id="ARBA00023157"/>
    </source>
</evidence>
<comment type="similarity">
    <text evidence="2 9">Belongs to the Wnt family.</text>
</comment>
<dbReference type="AlphaFoldDB" id="A0A158RBA6"/>
<evidence type="ECO:0000256" key="9">
    <source>
        <dbReference type="RuleBase" id="RU003500"/>
    </source>
</evidence>
<evidence type="ECO:0000256" key="4">
    <source>
        <dbReference type="ARBA" id="ARBA00022525"/>
    </source>
</evidence>
<dbReference type="GO" id="GO:0005109">
    <property type="term" value="F:frizzled binding"/>
    <property type="evidence" value="ECO:0007669"/>
    <property type="project" value="TreeGrafter"/>
</dbReference>
<dbReference type="PROSITE" id="PS00246">
    <property type="entry name" value="WNT1"/>
    <property type="match status" value="1"/>
</dbReference>
<comment type="function">
    <text evidence="9">Ligand for members of the frizzled family of seven transmembrane receptors.</text>
</comment>
<comment type="subcellular location">
    <subcellularLocation>
        <location evidence="1 9">Secreted</location>
        <location evidence="1 9">Extracellular space</location>
        <location evidence="1 9">Extracellular matrix</location>
    </subcellularLocation>
</comment>
<evidence type="ECO:0000256" key="8">
    <source>
        <dbReference type="ARBA" id="ARBA00023288"/>
    </source>
</evidence>
<evidence type="ECO:0000256" key="6">
    <source>
        <dbReference type="ARBA" id="ARBA00022687"/>
    </source>
</evidence>
<dbReference type="GO" id="GO:0030182">
    <property type="term" value="P:neuron differentiation"/>
    <property type="evidence" value="ECO:0007669"/>
    <property type="project" value="TreeGrafter"/>
</dbReference>
<keyword evidence="5" id="KW-0272">Extracellular matrix</keyword>
<proteinExistence type="inferred from homology"/>
<keyword evidence="7" id="KW-1015">Disulfide bond</keyword>
<dbReference type="OrthoDB" id="5945655at2759"/>
<dbReference type="SMART" id="SM00097">
    <property type="entry name" value="WNT1"/>
    <property type="match status" value="1"/>
</dbReference>
<dbReference type="PANTHER" id="PTHR12027">
    <property type="entry name" value="WNT RELATED"/>
    <property type="match status" value="1"/>
</dbReference>
<keyword evidence="4" id="KW-0964">Secreted</keyword>
<dbReference type="EMBL" id="UYYF01004271">
    <property type="protein sequence ID" value="VDN00999.1"/>
    <property type="molecule type" value="Genomic_DNA"/>
</dbReference>
<gene>
    <name evidence="10" type="ORF">TCLT_LOCUS3961</name>
</gene>
<dbReference type="CDD" id="cd13113">
    <property type="entry name" value="Wnt"/>
    <property type="match status" value="1"/>
</dbReference>
<sequence length="353" mass="39944">MAGLYCKQADILKTLVYALFGCQTYRLLPEVSNNLFHDNGVACGILPGLTRKQNNLCMRHRTAMRYVVKGLKAAINECKNQFRDERWNCSANRKGFAISHLRVGSKESAFVFALSSAAVSRAIARACAQGVISSCSCGKYSNRLNKKFIWAGCSDNVKYANNFGRKFMDAADLIHTNDARSMMNLHNNRVGRKAVMNGIHRECKCHGVSGSCTMQTCWKIVPRLEEIGLFLRKKYSHAAKVTVSLKSKSLVSRMERIGTRAERYLHEFGKTLPLENELVYLDDSLDYCKEDKLNDVRGPQGRECFGKCETICCGRGYETIRTVKEEQCSCKFIWCCEVKCDTCHYIVSRNFCN</sequence>
<keyword evidence="8" id="KW-0449">Lipoprotein</keyword>
<dbReference type="STRING" id="103827.A0A158RBA6"/>
<reference evidence="10 11" key="2">
    <citation type="submission" date="2018-11" db="EMBL/GenBank/DDBJ databases">
        <authorList>
            <consortium name="Pathogen Informatics"/>
        </authorList>
    </citation>
    <scope>NUCLEOTIDE SEQUENCE [LARGE SCALE GENOMIC DNA]</scope>
</reference>
<dbReference type="OMA" id="HTCEYTF"/>
<dbReference type="PRINTS" id="PR01349">
    <property type="entry name" value="WNTPROTEIN"/>
</dbReference>
<dbReference type="InterPro" id="IPR018161">
    <property type="entry name" value="Wnt_CS"/>
</dbReference>
<name>A0A158RBA6_THECL</name>
<dbReference type="InterPro" id="IPR043158">
    <property type="entry name" value="Wnt_C"/>
</dbReference>
<dbReference type="GO" id="GO:0060070">
    <property type="term" value="P:canonical Wnt signaling pathway"/>
    <property type="evidence" value="ECO:0007669"/>
    <property type="project" value="TreeGrafter"/>
</dbReference>
<evidence type="ECO:0000313" key="11">
    <source>
        <dbReference type="Proteomes" id="UP000276776"/>
    </source>
</evidence>
<dbReference type="WBParaSite" id="TCLT_0000397201-mRNA-1">
    <property type="protein sequence ID" value="TCLT_0000397201-mRNA-1"/>
    <property type="gene ID" value="TCLT_0000397201"/>
</dbReference>
<keyword evidence="3 9" id="KW-0217">Developmental protein</keyword>
<evidence type="ECO:0000256" key="5">
    <source>
        <dbReference type="ARBA" id="ARBA00022530"/>
    </source>
</evidence>